<dbReference type="AlphaFoldDB" id="A0A3A4K462"/>
<dbReference type="InterPro" id="IPR001910">
    <property type="entry name" value="Inosine/uridine_hydrolase_dom"/>
</dbReference>
<evidence type="ECO:0000313" key="2">
    <source>
        <dbReference type="EMBL" id="RJO75093.1"/>
    </source>
</evidence>
<gene>
    <name evidence="2" type="ORF">D5S18_17090</name>
</gene>
<sequence length="289" mass="32003">MNYPFVDPAAPVIMDTDIGYDPDDAVALVVAARLVEELIVVTSDEVHGRRARYARALLDALDRPEVPVFAGIDLASDRFVVSDDEIRSVPDQSTEFVDAVGRACESASSLVKWVGQGPWSNLVQVLAERPHVADLLEVTWQGGWLDSYHGGKHKTSHNLRTDVRAAGIGLRVLHRPKLVLSEHTTHPDIRVAHGCGLAERLAARDERWLRLLAANFDGWFDRGRSGTWMHDPLTLSAALGEGFVRFGIEDIELDAEAFLHRRPGGRRMLVSVGVDYAGFNDWLDKAINQ</sequence>
<dbReference type="Gene3D" id="3.90.245.10">
    <property type="entry name" value="Ribonucleoside hydrolase-like"/>
    <property type="match status" value="1"/>
</dbReference>
<protein>
    <submittedName>
        <fullName evidence="2">Nucleoside hydrolase</fullName>
    </submittedName>
</protein>
<proteinExistence type="predicted"/>
<keyword evidence="2" id="KW-0378">Hydrolase</keyword>
<comment type="caution">
    <text evidence="2">The sequence shown here is derived from an EMBL/GenBank/DDBJ whole genome shotgun (WGS) entry which is preliminary data.</text>
</comment>
<organism evidence="2 3">
    <name type="scientific">Nocardia panacis</name>
    <dbReference type="NCBI Taxonomy" id="2340916"/>
    <lineage>
        <taxon>Bacteria</taxon>
        <taxon>Bacillati</taxon>
        <taxon>Actinomycetota</taxon>
        <taxon>Actinomycetes</taxon>
        <taxon>Mycobacteriales</taxon>
        <taxon>Nocardiaceae</taxon>
        <taxon>Nocardia</taxon>
    </lineage>
</organism>
<dbReference type="OrthoDB" id="4513390at2"/>
<reference evidence="2 3" key="1">
    <citation type="submission" date="2018-09" db="EMBL/GenBank/DDBJ databases">
        <title>YIM PH21274 draft genome.</title>
        <authorList>
            <person name="Miao C."/>
        </authorList>
    </citation>
    <scope>NUCLEOTIDE SEQUENCE [LARGE SCALE GENOMIC DNA]</scope>
    <source>
        <strain evidence="2 3">YIM PH 21724</strain>
    </source>
</reference>
<evidence type="ECO:0000259" key="1">
    <source>
        <dbReference type="Pfam" id="PF01156"/>
    </source>
</evidence>
<dbReference type="SUPFAM" id="SSF53590">
    <property type="entry name" value="Nucleoside hydrolase"/>
    <property type="match status" value="1"/>
</dbReference>
<dbReference type="Pfam" id="PF01156">
    <property type="entry name" value="IU_nuc_hydro"/>
    <property type="match status" value="1"/>
</dbReference>
<dbReference type="EMBL" id="QZFU01000019">
    <property type="protein sequence ID" value="RJO75093.1"/>
    <property type="molecule type" value="Genomic_DNA"/>
</dbReference>
<dbReference type="RefSeq" id="WP_120041967.1">
    <property type="nucleotide sequence ID" value="NZ_QZFU01000019.1"/>
</dbReference>
<keyword evidence="3" id="KW-1185">Reference proteome</keyword>
<accession>A0A3A4K462</accession>
<feature type="domain" description="Inosine/uridine-preferring nucleoside hydrolase" evidence="1">
    <location>
        <begin position="12"/>
        <end position="246"/>
    </location>
</feature>
<evidence type="ECO:0000313" key="3">
    <source>
        <dbReference type="Proteomes" id="UP000266677"/>
    </source>
</evidence>
<dbReference type="InterPro" id="IPR036452">
    <property type="entry name" value="Ribo_hydro-like"/>
</dbReference>
<dbReference type="GO" id="GO:0016799">
    <property type="term" value="F:hydrolase activity, hydrolyzing N-glycosyl compounds"/>
    <property type="evidence" value="ECO:0007669"/>
    <property type="project" value="InterPro"/>
</dbReference>
<name>A0A3A4K462_9NOCA</name>
<dbReference type="Proteomes" id="UP000266677">
    <property type="component" value="Unassembled WGS sequence"/>
</dbReference>